<dbReference type="Pfam" id="PF19383">
    <property type="entry name" value="DUF5958"/>
    <property type="match status" value="1"/>
</dbReference>
<accession>A0ABZ1HC09</accession>
<dbReference type="InterPro" id="IPR046002">
    <property type="entry name" value="DUF5958"/>
</dbReference>
<evidence type="ECO:0000313" key="2">
    <source>
        <dbReference type="Proteomes" id="UP001340816"/>
    </source>
</evidence>
<protein>
    <submittedName>
        <fullName evidence="1">DUF5958 family protein</fullName>
    </submittedName>
</protein>
<gene>
    <name evidence="1" type="ORF">OHB35_24345</name>
</gene>
<dbReference type="Proteomes" id="UP001340816">
    <property type="component" value="Chromosome"/>
</dbReference>
<proteinExistence type="predicted"/>
<keyword evidence="2" id="KW-1185">Reference proteome</keyword>
<name>A0ABZ1HC09_STRPH</name>
<dbReference type="RefSeq" id="WP_326759920.1">
    <property type="nucleotide sequence ID" value="NZ_CP108011.1"/>
</dbReference>
<sequence length="138" mass="15489">MADPYIVLNELAQELRPMSQGIEWFESLSAEEQSNTLRLLSHFCIQARATTEDGPESIRRSGLRATHTPAVLIARGRIDQQLGKIVSLTPHDERLKSFRLLIVVLAVADGRRRERFCSDGCGHEWHQLAVSAPVETLT</sequence>
<dbReference type="EMBL" id="CP109135">
    <property type="protein sequence ID" value="WSD16126.1"/>
    <property type="molecule type" value="Genomic_DNA"/>
</dbReference>
<reference evidence="1 2" key="1">
    <citation type="submission" date="2022-10" db="EMBL/GenBank/DDBJ databases">
        <title>The complete genomes of actinobacterial strains from the NBC collection.</title>
        <authorList>
            <person name="Joergensen T.S."/>
            <person name="Alvarez Arevalo M."/>
            <person name="Sterndorff E.B."/>
            <person name="Faurdal D."/>
            <person name="Vuksanovic O."/>
            <person name="Mourched A.-S."/>
            <person name="Charusanti P."/>
            <person name="Shaw S."/>
            <person name="Blin K."/>
            <person name="Weber T."/>
        </authorList>
    </citation>
    <scope>NUCLEOTIDE SEQUENCE [LARGE SCALE GENOMIC DNA]</scope>
    <source>
        <strain evidence="1 2">NBC 01752</strain>
    </source>
</reference>
<organism evidence="1 2">
    <name type="scientific">Streptomyces phaeochromogenes</name>
    <dbReference type="NCBI Taxonomy" id="1923"/>
    <lineage>
        <taxon>Bacteria</taxon>
        <taxon>Bacillati</taxon>
        <taxon>Actinomycetota</taxon>
        <taxon>Actinomycetes</taxon>
        <taxon>Kitasatosporales</taxon>
        <taxon>Streptomycetaceae</taxon>
        <taxon>Streptomyces</taxon>
        <taxon>Streptomyces phaeochromogenes group</taxon>
    </lineage>
</organism>
<evidence type="ECO:0000313" key="1">
    <source>
        <dbReference type="EMBL" id="WSD16126.1"/>
    </source>
</evidence>